<protein>
    <submittedName>
        <fullName evidence="4">LLM class flavin-dependent oxidoreductase</fullName>
    </submittedName>
</protein>
<evidence type="ECO:0000259" key="3">
    <source>
        <dbReference type="Pfam" id="PF00296"/>
    </source>
</evidence>
<dbReference type="InterPro" id="IPR050564">
    <property type="entry name" value="F420-G6PD/mer"/>
</dbReference>
<proteinExistence type="predicted"/>
<evidence type="ECO:0000256" key="1">
    <source>
        <dbReference type="ARBA" id="ARBA00023002"/>
    </source>
</evidence>
<evidence type="ECO:0000313" key="4">
    <source>
        <dbReference type="EMBL" id="WTZ14069.1"/>
    </source>
</evidence>
<dbReference type="CDD" id="cd01097">
    <property type="entry name" value="Tetrahydromethanopterin_reductase"/>
    <property type="match status" value="1"/>
</dbReference>
<name>A0AAU3I8N0_9ACTN</name>
<dbReference type="InterPro" id="IPR036661">
    <property type="entry name" value="Luciferase-like_sf"/>
</dbReference>
<keyword evidence="1" id="KW-0560">Oxidoreductase</keyword>
<dbReference type="PANTHER" id="PTHR43244:SF1">
    <property type="entry name" value="5,10-METHYLENETETRAHYDROMETHANOPTERIN REDUCTASE"/>
    <property type="match status" value="1"/>
</dbReference>
<sequence length="363" mass="37985">MSATRALPRIGYAPWGETLDELVAAGRAAREAGADTLWAAELHRSATITAAALAPVAGPARVGTAVALAFVRSPLTTALEALDLDELSAGRFVLGLGSGVRRLNEDWHHADFDPPVRRLRETVACVRAFTAACADGATIEAGGEVTGFRIRGYRRPFPPVRARIPVHLAAVGPVMTRLAGEIADGWIGHELGSPAHLEDTVLPGLAEGHARRASAPATSRPDSGPAPGHGLDGFEVTASACCAIDPDPRRAHRLAAGGLGFYASVRTYGPLFAEHGLEAAQQRVLEEFRSAGARADRLGHVVDPAMTRALTLTGTPDEVARRLTEYAAVADSVKLGPPVHGLEPGEIRAAQAAVIALIKEVRA</sequence>
<dbReference type="Gene3D" id="3.20.20.30">
    <property type="entry name" value="Luciferase-like domain"/>
    <property type="match status" value="1"/>
</dbReference>
<organism evidence="4">
    <name type="scientific">Streptomyces sp. NBC_01393</name>
    <dbReference type="NCBI Taxonomy" id="2903851"/>
    <lineage>
        <taxon>Bacteria</taxon>
        <taxon>Bacillati</taxon>
        <taxon>Actinomycetota</taxon>
        <taxon>Actinomycetes</taxon>
        <taxon>Kitasatosporales</taxon>
        <taxon>Streptomycetaceae</taxon>
        <taxon>Streptomyces</taxon>
    </lineage>
</organism>
<dbReference type="PANTHER" id="PTHR43244">
    <property type="match status" value="1"/>
</dbReference>
<dbReference type="EMBL" id="CP109546">
    <property type="protein sequence ID" value="WTZ14069.1"/>
    <property type="molecule type" value="Genomic_DNA"/>
</dbReference>
<dbReference type="Pfam" id="PF00296">
    <property type="entry name" value="Bac_luciferase"/>
    <property type="match status" value="1"/>
</dbReference>
<feature type="region of interest" description="Disordered" evidence="2">
    <location>
        <begin position="209"/>
        <end position="231"/>
    </location>
</feature>
<dbReference type="GO" id="GO:0016705">
    <property type="term" value="F:oxidoreductase activity, acting on paired donors, with incorporation or reduction of molecular oxygen"/>
    <property type="evidence" value="ECO:0007669"/>
    <property type="project" value="InterPro"/>
</dbReference>
<evidence type="ECO:0000256" key="2">
    <source>
        <dbReference type="SAM" id="MobiDB-lite"/>
    </source>
</evidence>
<gene>
    <name evidence="4" type="ORF">OG699_42610</name>
</gene>
<accession>A0AAU3I8N0</accession>
<dbReference type="SUPFAM" id="SSF51679">
    <property type="entry name" value="Bacterial luciferase-like"/>
    <property type="match status" value="1"/>
</dbReference>
<feature type="domain" description="Luciferase-like" evidence="3">
    <location>
        <begin position="12"/>
        <end position="328"/>
    </location>
</feature>
<dbReference type="InterPro" id="IPR011251">
    <property type="entry name" value="Luciferase-like_dom"/>
</dbReference>
<reference evidence="4" key="1">
    <citation type="submission" date="2022-10" db="EMBL/GenBank/DDBJ databases">
        <title>The complete genomes of actinobacterial strains from the NBC collection.</title>
        <authorList>
            <person name="Joergensen T.S."/>
            <person name="Alvarez Arevalo M."/>
            <person name="Sterndorff E.B."/>
            <person name="Faurdal D."/>
            <person name="Vuksanovic O."/>
            <person name="Mourched A.-S."/>
            <person name="Charusanti P."/>
            <person name="Shaw S."/>
            <person name="Blin K."/>
            <person name="Weber T."/>
        </authorList>
    </citation>
    <scope>NUCLEOTIDE SEQUENCE</scope>
    <source>
        <strain evidence="4">NBC_01393</strain>
    </source>
</reference>
<dbReference type="AlphaFoldDB" id="A0AAU3I8N0"/>